<name>A0A975U8L4_9VIBR</name>
<dbReference type="RefSeq" id="WP_218562432.1">
    <property type="nucleotide sequence ID" value="NZ_CP076643.1"/>
</dbReference>
<gene>
    <name evidence="1" type="primary">tusB</name>
    <name evidence="1" type="ORF">KNV97_17260</name>
</gene>
<dbReference type="InterPro" id="IPR007215">
    <property type="entry name" value="Sulphur_relay_TusB/DsrH"/>
</dbReference>
<dbReference type="KEGG" id="vos:KNV97_17260"/>
<dbReference type="Pfam" id="PF04077">
    <property type="entry name" value="DsrH"/>
    <property type="match status" value="1"/>
</dbReference>
<evidence type="ECO:0000313" key="2">
    <source>
        <dbReference type="Proteomes" id="UP000694232"/>
    </source>
</evidence>
<protein>
    <submittedName>
        <fullName evidence="1">Sulfurtransferase complex subunit TusB</fullName>
    </submittedName>
</protein>
<sequence>MLHIVKTPQQLALVSRYLLSQDALLLVENAVYAASQVSPFYAHLPTAVPVYALREDLQARGWLAHCPPLVEVIDMDGWVDATVKYGKSITW</sequence>
<dbReference type="GO" id="GO:0002143">
    <property type="term" value="P:tRNA wobble position uridine thiolation"/>
    <property type="evidence" value="ECO:0007669"/>
    <property type="project" value="InterPro"/>
</dbReference>
<evidence type="ECO:0000313" key="1">
    <source>
        <dbReference type="EMBL" id="QXO17152.1"/>
    </source>
</evidence>
<dbReference type="NCBIfam" id="TIGR03011">
    <property type="entry name" value="sulf_tusB_dsrH"/>
    <property type="match status" value="1"/>
</dbReference>
<reference evidence="1" key="1">
    <citation type="submission" date="2021-06" db="EMBL/GenBank/DDBJ databases">
        <title>Vibrio nov. sp., novel gut bacterium isolated from Yellow Sea oyster.</title>
        <authorList>
            <person name="Muhammad N."/>
            <person name="Nguyen T.H."/>
            <person name="Lee Y.-J."/>
            <person name="Ko J."/>
            <person name="Kim S.-G."/>
        </authorList>
    </citation>
    <scope>NUCLEOTIDE SEQUENCE</scope>
    <source>
        <strain evidence="1">OG9-811</strain>
    </source>
</reference>
<organism evidence="1 2">
    <name type="scientific">Vibrio ostreae</name>
    <dbReference type="NCBI Taxonomy" id="2841925"/>
    <lineage>
        <taxon>Bacteria</taxon>
        <taxon>Pseudomonadati</taxon>
        <taxon>Pseudomonadota</taxon>
        <taxon>Gammaproteobacteria</taxon>
        <taxon>Vibrionales</taxon>
        <taxon>Vibrionaceae</taxon>
        <taxon>Vibrio</taxon>
    </lineage>
</organism>
<proteinExistence type="predicted"/>
<dbReference type="AlphaFoldDB" id="A0A975U8L4"/>
<dbReference type="PANTHER" id="PTHR37526:SF1">
    <property type="entry name" value="PROTEIN TUSB"/>
    <property type="match status" value="1"/>
</dbReference>
<keyword evidence="2" id="KW-1185">Reference proteome</keyword>
<dbReference type="PANTHER" id="PTHR37526">
    <property type="entry name" value="PROTEIN TUSB"/>
    <property type="match status" value="1"/>
</dbReference>
<dbReference type="Proteomes" id="UP000694232">
    <property type="component" value="Chromosome 1"/>
</dbReference>
<accession>A0A975U8L4</accession>
<dbReference type="EMBL" id="CP076643">
    <property type="protein sequence ID" value="QXO17152.1"/>
    <property type="molecule type" value="Genomic_DNA"/>
</dbReference>
<dbReference type="GO" id="GO:1990228">
    <property type="term" value="C:sulfurtransferase complex"/>
    <property type="evidence" value="ECO:0007669"/>
    <property type="project" value="TreeGrafter"/>
</dbReference>